<dbReference type="GO" id="GO:0005737">
    <property type="term" value="C:cytoplasm"/>
    <property type="evidence" value="ECO:0007669"/>
    <property type="project" value="InterPro"/>
</dbReference>
<name>A0A1B6EW45_9HEMI</name>
<dbReference type="InterPro" id="IPR000819">
    <property type="entry name" value="Peptidase_M17_C"/>
</dbReference>
<dbReference type="InterPro" id="IPR011356">
    <property type="entry name" value="Leucine_aapep/pepB"/>
</dbReference>
<dbReference type="Pfam" id="PF00883">
    <property type="entry name" value="Peptidase_M17"/>
    <property type="match status" value="1"/>
</dbReference>
<evidence type="ECO:0000259" key="6">
    <source>
        <dbReference type="PROSITE" id="PS00631"/>
    </source>
</evidence>
<feature type="region of interest" description="Disordered" evidence="5">
    <location>
        <begin position="509"/>
        <end position="532"/>
    </location>
</feature>
<feature type="compositionally biased region" description="Polar residues" evidence="5">
    <location>
        <begin position="518"/>
        <end position="527"/>
    </location>
</feature>
<reference evidence="7" key="1">
    <citation type="submission" date="2015-11" db="EMBL/GenBank/DDBJ databases">
        <title>De novo transcriptome assembly of four potential Pierce s Disease insect vectors from Arizona vineyards.</title>
        <authorList>
            <person name="Tassone E.E."/>
        </authorList>
    </citation>
    <scope>NUCLEOTIDE SEQUENCE</scope>
</reference>
<dbReference type="CDD" id="cd00433">
    <property type="entry name" value="Peptidase_M17"/>
    <property type="match status" value="1"/>
</dbReference>
<dbReference type="GO" id="GO:0006508">
    <property type="term" value="P:proteolysis"/>
    <property type="evidence" value="ECO:0007669"/>
    <property type="project" value="UniProtKB-KW"/>
</dbReference>
<dbReference type="EMBL" id="GECZ01027612">
    <property type="protein sequence ID" value="JAS42157.1"/>
    <property type="molecule type" value="Transcribed_RNA"/>
</dbReference>
<evidence type="ECO:0000256" key="3">
    <source>
        <dbReference type="ARBA" id="ARBA00022670"/>
    </source>
</evidence>
<evidence type="ECO:0000256" key="4">
    <source>
        <dbReference type="ARBA" id="ARBA00022801"/>
    </source>
</evidence>
<dbReference type="GO" id="GO:0030145">
    <property type="term" value="F:manganese ion binding"/>
    <property type="evidence" value="ECO:0007669"/>
    <property type="project" value="InterPro"/>
</dbReference>
<accession>A0A1B6EW45</accession>
<evidence type="ECO:0000256" key="1">
    <source>
        <dbReference type="ARBA" id="ARBA00009528"/>
    </source>
</evidence>
<protein>
    <recommendedName>
        <fullName evidence="6">Cytosol aminopeptidase domain-containing protein</fullName>
    </recommendedName>
</protein>
<dbReference type="PANTHER" id="PTHR11963">
    <property type="entry name" value="LEUCINE AMINOPEPTIDASE-RELATED"/>
    <property type="match status" value="1"/>
</dbReference>
<dbReference type="AlphaFoldDB" id="A0A1B6EW45"/>
<keyword evidence="2" id="KW-0031">Aminopeptidase</keyword>
<dbReference type="GO" id="GO:0070006">
    <property type="term" value="F:metalloaminopeptidase activity"/>
    <property type="evidence" value="ECO:0007669"/>
    <property type="project" value="InterPro"/>
</dbReference>
<keyword evidence="4" id="KW-0378">Hydrolase</keyword>
<dbReference type="PRINTS" id="PR00481">
    <property type="entry name" value="LAMNOPPTDASE"/>
</dbReference>
<dbReference type="SUPFAM" id="SSF53187">
    <property type="entry name" value="Zn-dependent exopeptidases"/>
    <property type="match status" value="1"/>
</dbReference>
<proteinExistence type="inferred from homology"/>
<gene>
    <name evidence="7" type="ORF">g.35116</name>
</gene>
<feature type="domain" description="Cytosol aminopeptidase" evidence="6">
    <location>
        <begin position="416"/>
        <end position="423"/>
    </location>
</feature>
<evidence type="ECO:0000313" key="7">
    <source>
        <dbReference type="EMBL" id="JAS42157.1"/>
    </source>
</evidence>
<dbReference type="PROSITE" id="PS00631">
    <property type="entry name" value="CYTOSOL_AP"/>
    <property type="match status" value="1"/>
</dbReference>
<feature type="non-terminal residue" evidence="7">
    <location>
        <position position="1"/>
    </location>
</feature>
<dbReference type="Gene3D" id="3.40.630.10">
    <property type="entry name" value="Zn peptidases"/>
    <property type="match status" value="1"/>
</dbReference>
<comment type="similarity">
    <text evidence="1">Belongs to the peptidase M17 family.</text>
</comment>
<dbReference type="PANTHER" id="PTHR11963:SF48">
    <property type="entry name" value="DIPEPTIDASE B, ISOFORM A"/>
    <property type="match status" value="1"/>
</dbReference>
<evidence type="ECO:0000256" key="5">
    <source>
        <dbReference type="SAM" id="MobiDB-lite"/>
    </source>
</evidence>
<sequence length="587" mass="63583">VLHRPSCICPLDVSSCPLGLIGSSKVPSQRQTGDWIILELFYPIINNNRIVNVTIAVDNLYLNNIKCLRRKMSSLLGYSVSVESSLAASGYDGIVYVSSNPPELDKSAPDAIKDALLRAIKVDAALFSEGGVMEVNLPAGRMVYSPTGPLSDYHDVRSFGEAAKKGILRSLKAKFQSPLLVLNQNLKFPNCDLVTILGALEALYMNIQWREDCPDKCPKVKNLGVWSQDHSKLVETVNLAKKLESGRIVARDIADCDPERMAPPRVEEYVRQTFPPGCGISVSVVSDEGKLTKEYPLYAAVNRAASVIERHQGRIIYLQYDPPGPVEDTVLLVGKGVTYDTGGADIKAGGVMAGMSRDKCGAAAVAGFMKVVAEMKPQNLKVIGAMSMVRNSVGENCYVADEVIRARSGVRVRVNNTDAEGRMIMADVLCYMKELVEKKEAAINPHLITIATLTGHAFLTVGDGYNLAMNNGPAHKDQEARRLQESGEAVGDPVDISRLRREDFTFHKGKSEGDDVFQANNEPSTRTPRGHQGPAAFLIMASGLDKHGLDSSLPIKYSHLDIAGGAGSLPKPATASPVLALAHRYLL</sequence>
<keyword evidence="3" id="KW-0645">Protease</keyword>
<organism evidence="7">
    <name type="scientific">Cuerna arida</name>
    <dbReference type="NCBI Taxonomy" id="1464854"/>
    <lineage>
        <taxon>Eukaryota</taxon>
        <taxon>Metazoa</taxon>
        <taxon>Ecdysozoa</taxon>
        <taxon>Arthropoda</taxon>
        <taxon>Hexapoda</taxon>
        <taxon>Insecta</taxon>
        <taxon>Pterygota</taxon>
        <taxon>Neoptera</taxon>
        <taxon>Paraneoptera</taxon>
        <taxon>Hemiptera</taxon>
        <taxon>Auchenorrhyncha</taxon>
        <taxon>Membracoidea</taxon>
        <taxon>Cicadellidae</taxon>
        <taxon>Cicadellinae</taxon>
        <taxon>Proconiini</taxon>
        <taxon>Cuerna</taxon>
    </lineage>
</organism>
<evidence type="ECO:0000256" key="2">
    <source>
        <dbReference type="ARBA" id="ARBA00022438"/>
    </source>
</evidence>